<evidence type="ECO:0000259" key="2">
    <source>
        <dbReference type="Pfam" id="PF00117"/>
    </source>
</evidence>
<dbReference type="PANTHER" id="PTHR43418:SF4">
    <property type="entry name" value="MULTIFUNCTIONAL TRYPTOPHAN BIOSYNTHESIS PROTEIN"/>
    <property type="match status" value="1"/>
</dbReference>
<keyword evidence="1" id="KW-0315">Glutamine amidotransferase</keyword>
<dbReference type="GO" id="GO:0005829">
    <property type="term" value="C:cytosol"/>
    <property type="evidence" value="ECO:0007669"/>
    <property type="project" value="TreeGrafter"/>
</dbReference>
<organism evidence="3">
    <name type="scientific">bioreactor metagenome</name>
    <dbReference type="NCBI Taxonomy" id="1076179"/>
    <lineage>
        <taxon>unclassified sequences</taxon>
        <taxon>metagenomes</taxon>
        <taxon>ecological metagenomes</taxon>
    </lineage>
</organism>
<reference evidence="3" key="1">
    <citation type="submission" date="2019-08" db="EMBL/GenBank/DDBJ databases">
        <authorList>
            <person name="Kucharzyk K."/>
            <person name="Murdoch R.W."/>
            <person name="Higgins S."/>
            <person name="Loffler F."/>
        </authorList>
    </citation>
    <scope>NUCLEOTIDE SEQUENCE</scope>
</reference>
<sequence length="192" mass="21068">MNVLVIDCYDSFTYNLCQQIGYLGAEPIVVKNDRRCDLPDASEFERIVLSPGPGKPEDSGLCLEILETYAKEIPTLGICLGHQAICHFYGGRVTRTGKPVHGMTSEILHEPDGIFAGVKNPFTATRYHSLAAEESSLPSCLSVSARSKDDGMIMGVSHKEYPVFGLQFHPESLLTVSGDQIMKNFLDMGVVR</sequence>
<dbReference type="EC" id="2.6.1.85" evidence="3"/>
<dbReference type="PRINTS" id="PR00097">
    <property type="entry name" value="ANTSNTHASEII"/>
</dbReference>
<dbReference type="GO" id="GO:0004049">
    <property type="term" value="F:anthranilate synthase activity"/>
    <property type="evidence" value="ECO:0007669"/>
    <property type="project" value="TreeGrafter"/>
</dbReference>
<dbReference type="Pfam" id="PF00117">
    <property type="entry name" value="GATase"/>
    <property type="match status" value="1"/>
</dbReference>
<dbReference type="SUPFAM" id="SSF52317">
    <property type="entry name" value="Class I glutamine amidotransferase-like"/>
    <property type="match status" value="1"/>
</dbReference>
<keyword evidence="3" id="KW-0032">Aminotransferase</keyword>
<proteinExistence type="predicted"/>
<evidence type="ECO:0000313" key="3">
    <source>
        <dbReference type="EMBL" id="MPL74595.1"/>
    </source>
</evidence>
<comment type="caution">
    <text evidence="3">The sequence shown here is derived from an EMBL/GenBank/DDBJ whole genome shotgun (WGS) entry which is preliminary data.</text>
</comment>
<gene>
    <name evidence="3" type="primary">pabA_5</name>
    <name evidence="3" type="ORF">SDC9_20410</name>
</gene>
<dbReference type="AlphaFoldDB" id="A0A644U6N1"/>
<dbReference type="InterPro" id="IPR006221">
    <property type="entry name" value="TrpG/PapA_dom"/>
</dbReference>
<name>A0A644U6N1_9ZZZZ</name>
<dbReference type="Gene3D" id="3.40.50.880">
    <property type="match status" value="1"/>
</dbReference>
<dbReference type="NCBIfam" id="TIGR00566">
    <property type="entry name" value="trpG_papA"/>
    <property type="match status" value="1"/>
</dbReference>
<dbReference type="GO" id="GO:0000162">
    <property type="term" value="P:L-tryptophan biosynthetic process"/>
    <property type="evidence" value="ECO:0007669"/>
    <property type="project" value="TreeGrafter"/>
</dbReference>
<dbReference type="PRINTS" id="PR00096">
    <property type="entry name" value="GATASE"/>
</dbReference>
<accession>A0A644U6N1</accession>
<dbReference type="EMBL" id="VSSQ01000081">
    <property type="protein sequence ID" value="MPL74595.1"/>
    <property type="molecule type" value="Genomic_DNA"/>
</dbReference>
<dbReference type="InterPro" id="IPR050472">
    <property type="entry name" value="Anth_synth/Amidotransfase"/>
</dbReference>
<keyword evidence="3" id="KW-0808">Transferase</keyword>
<feature type="domain" description="Glutamine amidotransferase" evidence="2">
    <location>
        <begin position="4"/>
        <end position="186"/>
    </location>
</feature>
<dbReference type="InterPro" id="IPR017926">
    <property type="entry name" value="GATASE"/>
</dbReference>
<protein>
    <submittedName>
        <fullName evidence="3">Aminodeoxychorismate synthase component 2</fullName>
        <ecNumber evidence="3">2.6.1.85</ecNumber>
    </submittedName>
</protein>
<dbReference type="GO" id="GO:0046820">
    <property type="term" value="F:4-amino-4-deoxychorismate synthase activity"/>
    <property type="evidence" value="ECO:0007669"/>
    <property type="project" value="UniProtKB-EC"/>
</dbReference>
<dbReference type="FunFam" id="3.40.50.880:FF:000003">
    <property type="entry name" value="Anthranilate synthase component II"/>
    <property type="match status" value="1"/>
</dbReference>
<evidence type="ECO:0000256" key="1">
    <source>
        <dbReference type="ARBA" id="ARBA00022962"/>
    </source>
</evidence>
<dbReference type="PANTHER" id="PTHR43418">
    <property type="entry name" value="MULTIFUNCTIONAL TRYPTOPHAN BIOSYNTHESIS PROTEIN-RELATED"/>
    <property type="match status" value="1"/>
</dbReference>
<dbReference type="PRINTS" id="PR00099">
    <property type="entry name" value="CPSGATASE"/>
</dbReference>
<dbReference type="CDD" id="cd01743">
    <property type="entry name" value="GATase1_Anthranilate_Synthase"/>
    <property type="match status" value="1"/>
</dbReference>
<dbReference type="PROSITE" id="PS51273">
    <property type="entry name" value="GATASE_TYPE_1"/>
    <property type="match status" value="1"/>
</dbReference>
<dbReference type="InterPro" id="IPR029062">
    <property type="entry name" value="Class_I_gatase-like"/>
</dbReference>